<organism evidence="2 3">
    <name type="scientific">Nelumbo nucifera</name>
    <name type="common">Sacred lotus</name>
    <dbReference type="NCBI Taxonomy" id="4432"/>
    <lineage>
        <taxon>Eukaryota</taxon>
        <taxon>Viridiplantae</taxon>
        <taxon>Streptophyta</taxon>
        <taxon>Embryophyta</taxon>
        <taxon>Tracheophyta</taxon>
        <taxon>Spermatophyta</taxon>
        <taxon>Magnoliopsida</taxon>
        <taxon>Proteales</taxon>
        <taxon>Nelumbonaceae</taxon>
        <taxon>Nelumbo</taxon>
    </lineage>
</organism>
<name>A0A822ZNJ6_NELNU</name>
<protein>
    <submittedName>
        <fullName evidence="2">Uncharacterized protein</fullName>
    </submittedName>
</protein>
<feature type="compositionally biased region" description="Basic and acidic residues" evidence="1">
    <location>
        <begin position="52"/>
        <end position="72"/>
    </location>
</feature>
<feature type="region of interest" description="Disordered" evidence="1">
    <location>
        <begin position="51"/>
        <end position="72"/>
    </location>
</feature>
<dbReference type="AlphaFoldDB" id="A0A822ZNJ6"/>
<evidence type="ECO:0000313" key="2">
    <source>
        <dbReference type="EMBL" id="DAD46030.1"/>
    </source>
</evidence>
<dbReference type="Proteomes" id="UP000607653">
    <property type="component" value="Unassembled WGS sequence"/>
</dbReference>
<sequence>MALTKGKREEEEEEEERRRKEEWMGERMSSLFFISKLRTMDNGSRSIYFIGRENEREREREREREEREKEFG</sequence>
<dbReference type="EMBL" id="DUZY01000007">
    <property type="protein sequence ID" value="DAD46030.1"/>
    <property type="molecule type" value="Genomic_DNA"/>
</dbReference>
<keyword evidence="3" id="KW-1185">Reference proteome</keyword>
<feature type="region of interest" description="Disordered" evidence="1">
    <location>
        <begin position="1"/>
        <end position="23"/>
    </location>
</feature>
<evidence type="ECO:0000313" key="3">
    <source>
        <dbReference type="Proteomes" id="UP000607653"/>
    </source>
</evidence>
<gene>
    <name evidence="2" type="ORF">HUJ06_004260</name>
</gene>
<accession>A0A822ZNJ6</accession>
<proteinExistence type="predicted"/>
<reference evidence="2 3" key="1">
    <citation type="journal article" date="2020" name="Mol. Biol. Evol.">
        <title>Distinct Expression and Methylation Patterns for Genes with Different Fates following a Single Whole-Genome Duplication in Flowering Plants.</title>
        <authorList>
            <person name="Shi T."/>
            <person name="Rahmani R.S."/>
            <person name="Gugger P.F."/>
            <person name="Wang M."/>
            <person name="Li H."/>
            <person name="Zhang Y."/>
            <person name="Li Z."/>
            <person name="Wang Q."/>
            <person name="Van de Peer Y."/>
            <person name="Marchal K."/>
            <person name="Chen J."/>
        </authorList>
    </citation>
    <scope>NUCLEOTIDE SEQUENCE [LARGE SCALE GENOMIC DNA]</scope>
    <source>
        <tissue evidence="2">Leaf</tissue>
    </source>
</reference>
<evidence type="ECO:0000256" key="1">
    <source>
        <dbReference type="SAM" id="MobiDB-lite"/>
    </source>
</evidence>
<comment type="caution">
    <text evidence="2">The sequence shown here is derived from an EMBL/GenBank/DDBJ whole genome shotgun (WGS) entry which is preliminary data.</text>
</comment>